<name>A0ABW9Y6V5_9RHOB</name>
<evidence type="ECO:0000313" key="3">
    <source>
        <dbReference type="Proteomes" id="UP001517376"/>
    </source>
</evidence>
<accession>A0ABW9Y6V5</accession>
<evidence type="ECO:0000313" key="2">
    <source>
        <dbReference type="EMBL" id="NBE08245.1"/>
    </source>
</evidence>
<evidence type="ECO:0000256" key="1">
    <source>
        <dbReference type="SAM" id="Coils"/>
    </source>
</evidence>
<sequence length="106" mass="11883">MHMISLADELAEIRAEIARLKLREAALRDRILAAPAAARLGRWHRAEVSDHLVRRFDLSLLPAAISENPAFWRETVQTRVATIALTGRTARPGWPIRRGDGQAAMH</sequence>
<dbReference type="Proteomes" id="UP001517376">
    <property type="component" value="Unassembled WGS sequence"/>
</dbReference>
<proteinExistence type="predicted"/>
<organism evidence="2 3">
    <name type="scientific">Paragemmobacter ruber</name>
    <dbReference type="NCBI Taxonomy" id="1985673"/>
    <lineage>
        <taxon>Bacteria</taxon>
        <taxon>Pseudomonadati</taxon>
        <taxon>Pseudomonadota</taxon>
        <taxon>Alphaproteobacteria</taxon>
        <taxon>Rhodobacterales</taxon>
        <taxon>Paracoccaceae</taxon>
        <taxon>Paragemmobacter</taxon>
    </lineage>
</organism>
<comment type="caution">
    <text evidence="2">The sequence shown here is derived from an EMBL/GenBank/DDBJ whole genome shotgun (WGS) entry which is preliminary data.</text>
</comment>
<gene>
    <name evidence="2" type="ORF">GU920_11910</name>
</gene>
<reference evidence="3" key="1">
    <citation type="submission" date="2020-01" db="EMBL/GenBank/DDBJ databases">
        <title>Sphingomonas sp. strain CSW-10.</title>
        <authorList>
            <person name="Chen W.-M."/>
        </authorList>
    </citation>
    <scope>NUCLEOTIDE SEQUENCE [LARGE SCALE GENOMIC DNA]</scope>
    <source>
        <strain evidence="3">CCP-1</strain>
    </source>
</reference>
<protein>
    <submittedName>
        <fullName evidence="2">Uncharacterized protein</fullName>
    </submittedName>
</protein>
<feature type="coiled-coil region" evidence="1">
    <location>
        <begin position="3"/>
        <end position="30"/>
    </location>
</feature>
<keyword evidence="3" id="KW-1185">Reference proteome</keyword>
<dbReference type="EMBL" id="JAAATW010000002">
    <property type="protein sequence ID" value="NBE08245.1"/>
    <property type="molecule type" value="Genomic_DNA"/>
</dbReference>
<keyword evidence="1" id="KW-0175">Coiled coil</keyword>
<dbReference type="RefSeq" id="WP_161767221.1">
    <property type="nucleotide sequence ID" value="NZ_JAAATW010000002.1"/>
</dbReference>